<evidence type="ECO:0000313" key="2">
    <source>
        <dbReference type="EMBL" id="SFR31642.1"/>
    </source>
</evidence>
<evidence type="ECO:0000313" key="3">
    <source>
        <dbReference type="Proteomes" id="UP000199534"/>
    </source>
</evidence>
<feature type="compositionally biased region" description="Acidic residues" evidence="1">
    <location>
        <begin position="55"/>
        <end position="73"/>
    </location>
</feature>
<evidence type="ECO:0000256" key="1">
    <source>
        <dbReference type="SAM" id="MobiDB-lite"/>
    </source>
</evidence>
<feature type="compositionally biased region" description="Acidic residues" evidence="1">
    <location>
        <begin position="915"/>
        <end position="936"/>
    </location>
</feature>
<dbReference type="STRING" id="400055.SAMN04490243_0304"/>
<feature type="compositionally biased region" description="Acidic residues" evidence="1">
    <location>
        <begin position="546"/>
        <end position="631"/>
    </location>
</feature>
<accession>A0A1I6FNX1</accession>
<feature type="compositionally biased region" description="Acidic residues" evidence="1">
    <location>
        <begin position="961"/>
        <end position="986"/>
    </location>
</feature>
<feature type="compositionally biased region" description="Low complexity" evidence="1">
    <location>
        <begin position="707"/>
        <end position="728"/>
    </location>
</feature>
<organism evidence="2 3">
    <name type="scientific">Robiginitalea myxolifaciens</name>
    <dbReference type="NCBI Taxonomy" id="400055"/>
    <lineage>
        <taxon>Bacteria</taxon>
        <taxon>Pseudomonadati</taxon>
        <taxon>Bacteroidota</taxon>
        <taxon>Flavobacteriia</taxon>
        <taxon>Flavobacteriales</taxon>
        <taxon>Flavobacteriaceae</taxon>
        <taxon>Robiginitalea</taxon>
    </lineage>
</organism>
<name>A0A1I6FNX1_9FLAO</name>
<feature type="compositionally biased region" description="Acidic residues" evidence="1">
    <location>
        <begin position="729"/>
        <end position="739"/>
    </location>
</feature>
<feature type="compositionally biased region" description="Acidic residues" evidence="1">
    <location>
        <begin position="501"/>
        <end position="539"/>
    </location>
</feature>
<feature type="region of interest" description="Disordered" evidence="1">
    <location>
        <begin position="55"/>
        <end position="170"/>
    </location>
</feature>
<feature type="compositionally biased region" description="Polar residues" evidence="1">
    <location>
        <begin position="74"/>
        <end position="85"/>
    </location>
</feature>
<feature type="compositionally biased region" description="Acidic residues" evidence="1">
    <location>
        <begin position="437"/>
        <end position="454"/>
    </location>
</feature>
<feature type="compositionally biased region" description="Low complexity" evidence="1">
    <location>
        <begin position="939"/>
        <end position="950"/>
    </location>
</feature>
<feature type="compositionally biased region" description="Acidic residues" evidence="1">
    <location>
        <begin position="665"/>
        <end position="678"/>
    </location>
</feature>
<keyword evidence="3" id="KW-1185">Reference proteome</keyword>
<dbReference type="AlphaFoldDB" id="A0A1I6FNX1"/>
<dbReference type="SUPFAM" id="SSF103647">
    <property type="entry name" value="TSP type-3 repeat"/>
    <property type="match status" value="1"/>
</dbReference>
<dbReference type="EMBL" id="FOYQ01000001">
    <property type="protein sequence ID" value="SFR31642.1"/>
    <property type="molecule type" value="Genomic_DNA"/>
</dbReference>
<dbReference type="InterPro" id="IPR028974">
    <property type="entry name" value="TSP_type-3_rpt"/>
</dbReference>
<sequence>MENTTLQPTWNQRVSSWIPFILLLLLSFSTTSVFAFQQADPGLLDIDGDGIFNQDDIDDDGDGILDILEDANTDGDNNPATNPTDTDGDKIPDYQDPDSDNDGLSDTVEAQRATEIIEPSGVDSDGNGLDDAFESSPGAGEGLIPIDTESDGVPDYRDPDSDNDGILDGIESSVRSTDFDCETVPDLSFDQPAVLETGDAFQVGSVYRIPNIADGIDALIEIEELQGAEISTLDQNAIDPEFFKPEIFFTTTPTQRRPFADLRLTLVSSGTNTAVVLPELIANFLDVDGNPDYQEFNRFDTPASYTFDDPTEIIVTATEGGLLISGGTQEYDGISNQNPSVNLAVEFVDISTFVFRFGIQASIDSDFRTGVARQSGIQFSCLENFVNPQTVNFGQDVDSDGDGLPDRVDIDSDDDGIPDNVEGQPTDGYVPPSGNDTDGDGLDDAYEGAGDEGIDPVNTDGTDEPDFLDPDSDNDLVPDNNEGNDFDFDGVPDDTFTGNDTDGDGLDDGYEGEDVNDGFDVNDEIDDPANDLPDTDQEGDVNYRDFDDDGDELDTPDEDVDQDGDPTNDDTDGDGTPDYLDPEVVDTDGDGVPDPIDIDDDNDGILDIFEDPNTDGDNDPLTDPLDSDGDGIPDHLDIDADNDGIPDNVEAQTTDGYVAPSGMDSDNDGLDDAYEGSGDEGITPVDTDEDGTVDYLDLDSDNDTVPDNNEGNDFNFDGIPDQTFTGTDTDGDGLDDGYEGSDVNDGFDVNDEIDDPANDLPDTDGTEDVNYRDIDDDGDDIDTPDEDVDEDGDPTNDDSDEDGTPDYLDPDSPMGPDTDGDGVPDSEDIDDDNDGILDTVEDPNTDGDNDPLTNPQDSDGDLFPDHLDIDADNDGIPDNVEAQPTFTYVAPNPDDEATYAANDGLNSAYIPDGIDPVDSDGDGTPDYLDSDSDNDTVPDNNEGNDFNFDGIPDQTFTGSDSDFDGLDDGYEGSDVNDDFDVNDEIDNPATDLPDTDGTEDVNYRDVDDDGDGIPTMEEDADNNGDPTNDDFDNDGTPDYLDPDQPDGEIIVFELITPNGDGTNEFLWIDNVDRTTNNSLKIYNRWGIAVYEGTNYNNINNVFDGRSRGRSTINVEEFLPSGVYYYIFEYELNQERFTLSGYLYLGNKNR</sequence>
<feature type="region of interest" description="Disordered" evidence="1">
    <location>
        <begin position="392"/>
        <end position="1037"/>
    </location>
</feature>
<feature type="compositionally biased region" description="Acidic residues" evidence="1">
    <location>
        <begin position="686"/>
        <end position="704"/>
    </location>
</feature>
<feature type="compositionally biased region" description="Acidic residues" evidence="1">
    <location>
        <begin position="1006"/>
        <end position="1037"/>
    </location>
</feature>
<dbReference type="RefSeq" id="WP_092980118.1">
    <property type="nucleotide sequence ID" value="NZ_FOYQ01000001.1"/>
</dbReference>
<feature type="compositionally biased region" description="Acidic residues" evidence="1">
    <location>
        <begin position="818"/>
        <end position="849"/>
    </location>
</feature>
<reference evidence="2 3" key="1">
    <citation type="submission" date="2016-10" db="EMBL/GenBank/DDBJ databases">
        <authorList>
            <person name="de Groot N.N."/>
        </authorList>
    </citation>
    <scope>NUCLEOTIDE SEQUENCE [LARGE SCALE GENOMIC DNA]</scope>
    <source>
        <strain evidence="2 3">DSM 21019</strain>
    </source>
</reference>
<gene>
    <name evidence="2" type="ORF">SAMN04490243_0304</name>
</gene>
<feature type="compositionally biased region" description="Acidic residues" evidence="1">
    <location>
        <begin position="461"/>
        <end position="492"/>
    </location>
</feature>
<protein>
    <submittedName>
        <fullName evidence="2">Gliding motility-associated C-terminal domain-containing protein</fullName>
    </submittedName>
</protein>
<dbReference type="Proteomes" id="UP000199534">
    <property type="component" value="Unassembled WGS sequence"/>
</dbReference>
<dbReference type="Gene3D" id="4.10.1080.10">
    <property type="entry name" value="TSP type-3 repeat"/>
    <property type="match status" value="2"/>
</dbReference>
<feature type="compositionally biased region" description="Acidic residues" evidence="1">
    <location>
        <begin position="748"/>
        <end position="767"/>
    </location>
</feature>
<feature type="compositionally biased region" description="Acidic residues" evidence="1">
    <location>
        <begin position="774"/>
        <end position="804"/>
    </location>
</feature>
<dbReference type="Pfam" id="PF13585">
    <property type="entry name" value="CHU_C"/>
    <property type="match status" value="1"/>
</dbReference>
<dbReference type="OrthoDB" id="9805017at2"/>
<dbReference type="GO" id="GO:0005509">
    <property type="term" value="F:calcium ion binding"/>
    <property type="evidence" value="ECO:0007669"/>
    <property type="project" value="InterPro"/>
</dbReference>
<proteinExistence type="predicted"/>